<evidence type="ECO:0000256" key="2">
    <source>
        <dbReference type="ARBA" id="ARBA00001946"/>
    </source>
</evidence>
<dbReference type="CDD" id="cd09278">
    <property type="entry name" value="RNase_HI_prokaryote_like"/>
    <property type="match status" value="1"/>
</dbReference>
<dbReference type="InterPro" id="IPR022892">
    <property type="entry name" value="RNaseHI"/>
</dbReference>
<evidence type="ECO:0000256" key="7">
    <source>
        <dbReference type="ARBA" id="ARBA00022723"/>
    </source>
</evidence>
<evidence type="ECO:0000256" key="6">
    <source>
        <dbReference type="ARBA" id="ARBA00022722"/>
    </source>
</evidence>
<dbReference type="InterPro" id="IPR050092">
    <property type="entry name" value="RNase_H"/>
</dbReference>
<evidence type="ECO:0000259" key="11">
    <source>
        <dbReference type="PROSITE" id="PS50879"/>
    </source>
</evidence>
<comment type="cofactor">
    <cofactor evidence="2">
        <name>Mg(2+)</name>
        <dbReference type="ChEBI" id="CHEBI:18420"/>
    </cofactor>
</comment>
<comment type="similarity">
    <text evidence="3">Belongs to the RNase H family.</text>
</comment>
<evidence type="ECO:0000256" key="8">
    <source>
        <dbReference type="ARBA" id="ARBA00022759"/>
    </source>
</evidence>
<dbReference type="PROSITE" id="PS50879">
    <property type="entry name" value="RNASE_H_1"/>
    <property type="match status" value="1"/>
</dbReference>
<evidence type="ECO:0000256" key="10">
    <source>
        <dbReference type="ARBA" id="ARBA00022842"/>
    </source>
</evidence>
<dbReference type="EC" id="3.1.26.4" evidence="5"/>
<comment type="subunit">
    <text evidence="4">Monomer.</text>
</comment>
<dbReference type="GO" id="GO:0004523">
    <property type="term" value="F:RNA-DNA hybrid ribonuclease activity"/>
    <property type="evidence" value="ECO:0007669"/>
    <property type="project" value="UniProtKB-EC"/>
</dbReference>
<dbReference type="AlphaFoldDB" id="A0A173XC09"/>
<keyword evidence="9 12" id="KW-0378">Hydrolase</keyword>
<dbReference type="RefSeq" id="WP_055297774.1">
    <property type="nucleotide sequence ID" value="NZ_BLYK01000008.1"/>
</dbReference>
<proteinExistence type="inferred from homology"/>
<sequence length="285" mass="33102">MRAIYDYIIYTDGGCECNPGGRGGYGAVIINNNTGEFTDISGGFRSTTNNRMEVMAVIKALEKIKKDTHVQLFSDSQYVIKTMNGMFRKKKNIDLWKKLDKLAVAFEIEWNWVKGHNGNTYNERCDTLCQEAMTLLELEEDEGYMNTDSVPEQSDTVAQSLEKYNMYPDCSDVESYQEKYLVNPICAKLICQFYKQNRKKFQDYVDLRTDGTDFWSRKKKDTIMDIKEYSTDIWDIIVDHFAETKYQMMCIRWCARGLVLGDAIKKVQVDMEVAENCLANKKRNM</sequence>
<evidence type="ECO:0000313" key="13">
    <source>
        <dbReference type="Proteomes" id="UP000095679"/>
    </source>
</evidence>
<comment type="catalytic activity">
    <reaction evidence="1">
        <text>Endonucleolytic cleavage to 5'-phosphomonoester.</text>
        <dbReference type="EC" id="3.1.26.4"/>
    </reaction>
</comment>
<accession>A0A173XC09</accession>
<gene>
    <name evidence="12" type="primary">rnhA_1</name>
    <name evidence="12" type="ORF">ERS852450_00084</name>
</gene>
<dbReference type="Pfam" id="PF00075">
    <property type="entry name" value="RNase_H"/>
    <property type="match status" value="1"/>
</dbReference>
<dbReference type="GO" id="GO:0043137">
    <property type="term" value="P:DNA replication, removal of RNA primer"/>
    <property type="evidence" value="ECO:0007669"/>
    <property type="project" value="TreeGrafter"/>
</dbReference>
<evidence type="ECO:0000256" key="3">
    <source>
        <dbReference type="ARBA" id="ARBA00005300"/>
    </source>
</evidence>
<dbReference type="GO" id="GO:0046872">
    <property type="term" value="F:metal ion binding"/>
    <property type="evidence" value="ECO:0007669"/>
    <property type="project" value="UniProtKB-KW"/>
</dbReference>
<dbReference type="SUPFAM" id="SSF53098">
    <property type="entry name" value="Ribonuclease H-like"/>
    <property type="match status" value="1"/>
</dbReference>
<evidence type="ECO:0000256" key="1">
    <source>
        <dbReference type="ARBA" id="ARBA00000077"/>
    </source>
</evidence>
<dbReference type="InterPro" id="IPR012337">
    <property type="entry name" value="RNaseH-like_sf"/>
</dbReference>
<feature type="domain" description="RNase H type-1" evidence="11">
    <location>
        <begin position="3"/>
        <end position="134"/>
    </location>
</feature>
<evidence type="ECO:0000256" key="9">
    <source>
        <dbReference type="ARBA" id="ARBA00022801"/>
    </source>
</evidence>
<dbReference type="EMBL" id="CYZL01000001">
    <property type="protein sequence ID" value="CUN49291.1"/>
    <property type="molecule type" value="Genomic_DNA"/>
</dbReference>
<protein>
    <recommendedName>
        <fullName evidence="5">ribonuclease H</fullName>
        <ecNumber evidence="5">3.1.26.4</ecNumber>
    </recommendedName>
</protein>
<keyword evidence="6" id="KW-0540">Nuclease</keyword>
<evidence type="ECO:0000256" key="5">
    <source>
        <dbReference type="ARBA" id="ARBA00012180"/>
    </source>
</evidence>
<keyword evidence="7" id="KW-0479">Metal-binding</keyword>
<organism evidence="12 13">
    <name type="scientific">Anaerobutyricum hallii</name>
    <dbReference type="NCBI Taxonomy" id="39488"/>
    <lineage>
        <taxon>Bacteria</taxon>
        <taxon>Bacillati</taxon>
        <taxon>Bacillota</taxon>
        <taxon>Clostridia</taxon>
        <taxon>Lachnospirales</taxon>
        <taxon>Lachnospiraceae</taxon>
        <taxon>Anaerobutyricum</taxon>
    </lineage>
</organism>
<keyword evidence="10" id="KW-0460">Magnesium</keyword>
<reference evidence="12 13" key="1">
    <citation type="submission" date="2015-09" db="EMBL/GenBank/DDBJ databases">
        <authorList>
            <consortium name="Pathogen Informatics"/>
        </authorList>
    </citation>
    <scope>NUCLEOTIDE SEQUENCE [LARGE SCALE GENOMIC DNA]</scope>
    <source>
        <strain evidence="12 13">2789STDY5834835</strain>
    </source>
</reference>
<dbReference type="Proteomes" id="UP000095679">
    <property type="component" value="Unassembled WGS sequence"/>
</dbReference>
<evidence type="ECO:0000256" key="4">
    <source>
        <dbReference type="ARBA" id="ARBA00011245"/>
    </source>
</evidence>
<keyword evidence="8" id="KW-0255">Endonuclease</keyword>
<dbReference type="InterPro" id="IPR036397">
    <property type="entry name" value="RNaseH_sf"/>
</dbReference>
<dbReference type="Gene3D" id="3.30.420.10">
    <property type="entry name" value="Ribonuclease H-like superfamily/Ribonuclease H"/>
    <property type="match status" value="1"/>
</dbReference>
<dbReference type="InterPro" id="IPR002156">
    <property type="entry name" value="RNaseH_domain"/>
</dbReference>
<evidence type="ECO:0000313" key="12">
    <source>
        <dbReference type="EMBL" id="CUN49291.1"/>
    </source>
</evidence>
<dbReference type="GO" id="GO:0003676">
    <property type="term" value="F:nucleic acid binding"/>
    <property type="evidence" value="ECO:0007669"/>
    <property type="project" value="InterPro"/>
</dbReference>
<name>A0A173XC09_9FIRM</name>
<dbReference type="PANTHER" id="PTHR10642">
    <property type="entry name" value="RIBONUCLEASE H1"/>
    <property type="match status" value="1"/>
</dbReference>
<dbReference type="PANTHER" id="PTHR10642:SF26">
    <property type="entry name" value="RIBONUCLEASE H1"/>
    <property type="match status" value="1"/>
</dbReference>